<keyword evidence="9" id="KW-0472">Membrane</keyword>
<organism evidence="11 12">
    <name type="scientific">Solanum pinnatisectum</name>
    <name type="common">tansyleaf nightshade</name>
    <dbReference type="NCBI Taxonomy" id="50273"/>
    <lineage>
        <taxon>Eukaryota</taxon>
        <taxon>Viridiplantae</taxon>
        <taxon>Streptophyta</taxon>
        <taxon>Embryophyta</taxon>
        <taxon>Tracheophyta</taxon>
        <taxon>Spermatophyta</taxon>
        <taxon>Magnoliopsida</taxon>
        <taxon>eudicotyledons</taxon>
        <taxon>Gunneridae</taxon>
        <taxon>Pentapetalae</taxon>
        <taxon>asterids</taxon>
        <taxon>lamiids</taxon>
        <taxon>Solanales</taxon>
        <taxon>Solanaceae</taxon>
        <taxon>Solanoideae</taxon>
        <taxon>Solaneae</taxon>
        <taxon>Solanum</taxon>
    </lineage>
</organism>
<proteinExistence type="predicted"/>
<dbReference type="Gene3D" id="1.10.630.10">
    <property type="entry name" value="Cytochrome P450"/>
    <property type="match status" value="1"/>
</dbReference>
<evidence type="ECO:0000256" key="1">
    <source>
        <dbReference type="ARBA" id="ARBA00004167"/>
    </source>
</evidence>
<evidence type="ECO:0008006" key="13">
    <source>
        <dbReference type="Google" id="ProtNLM"/>
    </source>
</evidence>
<sequence length="136" mass="16004">MRQWKIVKWLIITFQRNKGTRLYVNVWKIQCDPKIYSDPESFMSERFLTKEKKIIDGHGQHFEFIPFDSRRRSCPEMTFTSLVTHVILGGLLQGFDFNIPSNMPIDMTEGLGITMPKANQVEVVIKPRLFSKFYDI</sequence>
<evidence type="ECO:0000313" key="12">
    <source>
        <dbReference type="Proteomes" id="UP001311915"/>
    </source>
</evidence>
<name>A0AAV9MKJ8_9SOLN</name>
<dbReference type="GO" id="GO:0020037">
    <property type="term" value="F:heme binding"/>
    <property type="evidence" value="ECO:0007669"/>
    <property type="project" value="InterPro"/>
</dbReference>
<dbReference type="InterPro" id="IPR036396">
    <property type="entry name" value="Cyt_P450_sf"/>
</dbReference>
<evidence type="ECO:0000256" key="8">
    <source>
        <dbReference type="ARBA" id="ARBA00023033"/>
    </source>
</evidence>
<evidence type="ECO:0000256" key="4">
    <source>
        <dbReference type="ARBA" id="ARBA00022723"/>
    </source>
</evidence>
<comment type="caution">
    <text evidence="11">The sequence shown here is derived from an EMBL/GenBank/DDBJ whole genome shotgun (WGS) entry which is preliminary data.</text>
</comment>
<evidence type="ECO:0000256" key="3">
    <source>
        <dbReference type="ARBA" id="ARBA00022692"/>
    </source>
</evidence>
<dbReference type="SUPFAM" id="SSF48264">
    <property type="entry name" value="Cytochrome P450"/>
    <property type="match status" value="1"/>
</dbReference>
<comment type="subcellular location">
    <subcellularLocation>
        <location evidence="1">Membrane</location>
        <topology evidence="1">Single-pass membrane protein</topology>
    </subcellularLocation>
</comment>
<keyword evidence="2 10" id="KW-0349">Heme</keyword>
<dbReference type="GO" id="GO:0016705">
    <property type="term" value="F:oxidoreductase activity, acting on paired donors, with incorporation or reduction of molecular oxygen"/>
    <property type="evidence" value="ECO:0007669"/>
    <property type="project" value="InterPro"/>
</dbReference>
<dbReference type="PANTHER" id="PTHR47947:SF1">
    <property type="entry name" value="CYTOCHROME P450 82E3"/>
    <property type="match status" value="1"/>
</dbReference>
<keyword evidence="4 10" id="KW-0479">Metal-binding</keyword>
<evidence type="ECO:0000256" key="7">
    <source>
        <dbReference type="ARBA" id="ARBA00023004"/>
    </source>
</evidence>
<dbReference type="InterPro" id="IPR002401">
    <property type="entry name" value="Cyt_P450_E_grp-I"/>
</dbReference>
<dbReference type="Proteomes" id="UP001311915">
    <property type="component" value="Unassembled WGS sequence"/>
</dbReference>
<evidence type="ECO:0000256" key="10">
    <source>
        <dbReference type="PIRSR" id="PIRSR602401-1"/>
    </source>
</evidence>
<accession>A0AAV9MKJ8</accession>
<evidence type="ECO:0000256" key="6">
    <source>
        <dbReference type="ARBA" id="ARBA00023002"/>
    </source>
</evidence>
<gene>
    <name evidence="11" type="ORF">R3W88_002244</name>
</gene>
<dbReference type="GO" id="GO:0016020">
    <property type="term" value="C:membrane"/>
    <property type="evidence" value="ECO:0007669"/>
    <property type="project" value="UniProtKB-SubCell"/>
</dbReference>
<evidence type="ECO:0000256" key="9">
    <source>
        <dbReference type="ARBA" id="ARBA00023136"/>
    </source>
</evidence>
<comment type="cofactor">
    <cofactor evidence="10">
        <name>heme</name>
        <dbReference type="ChEBI" id="CHEBI:30413"/>
    </cofactor>
</comment>
<keyword evidence="8" id="KW-0503">Monooxygenase</keyword>
<protein>
    <recommendedName>
        <fullName evidence="13">Cytochrome P450</fullName>
    </recommendedName>
</protein>
<evidence type="ECO:0000313" key="11">
    <source>
        <dbReference type="EMBL" id="KAK4738547.1"/>
    </source>
</evidence>
<evidence type="ECO:0000256" key="2">
    <source>
        <dbReference type="ARBA" id="ARBA00022617"/>
    </source>
</evidence>
<dbReference type="InterPro" id="IPR050651">
    <property type="entry name" value="Plant_Cytochrome_P450_Monoox"/>
</dbReference>
<dbReference type="GO" id="GO:0004497">
    <property type="term" value="F:monooxygenase activity"/>
    <property type="evidence" value="ECO:0007669"/>
    <property type="project" value="UniProtKB-KW"/>
</dbReference>
<dbReference type="GO" id="GO:0005506">
    <property type="term" value="F:iron ion binding"/>
    <property type="evidence" value="ECO:0007669"/>
    <property type="project" value="InterPro"/>
</dbReference>
<keyword evidence="7 10" id="KW-0408">Iron</keyword>
<evidence type="ECO:0000256" key="5">
    <source>
        <dbReference type="ARBA" id="ARBA00022989"/>
    </source>
</evidence>
<dbReference type="PRINTS" id="PR00463">
    <property type="entry name" value="EP450I"/>
</dbReference>
<feature type="binding site" description="axial binding residue" evidence="10">
    <location>
        <position position="74"/>
    </location>
    <ligand>
        <name>heme</name>
        <dbReference type="ChEBI" id="CHEBI:30413"/>
    </ligand>
    <ligandPart>
        <name>Fe</name>
        <dbReference type="ChEBI" id="CHEBI:18248"/>
    </ligandPart>
</feature>
<dbReference type="InterPro" id="IPR001128">
    <property type="entry name" value="Cyt_P450"/>
</dbReference>
<keyword evidence="6" id="KW-0560">Oxidoreductase</keyword>
<dbReference type="EMBL" id="JAWPEI010000001">
    <property type="protein sequence ID" value="KAK4738547.1"/>
    <property type="molecule type" value="Genomic_DNA"/>
</dbReference>
<dbReference type="AlphaFoldDB" id="A0AAV9MKJ8"/>
<reference evidence="11 12" key="1">
    <citation type="submission" date="2023-10" db="EMBL/GenBank/DDBJ databases">
        <title>Genome-Wide Identification Analysis in wild type Solanum Pinnatisectum Reveals Some Genes Defensing Phytophthora Infestans.</title>
        <authorList>
            <person name="Sun C."/>
        </authorList>
    </citation>
    <scope>NUCLEOTIDE SEQUENCE [LARGE SCALE GENOMIC DNA]</scope>
    <source>
        <strain evidence="11">LQN</strain>
        <tissue evidence="11">Leaf</tissue>
    </source>
</reference>
<keyword evidence="3" id="KW-0812">Transmembrane</keyword>
<dbReference type="Pfam" id="PF00067">
    <property type="entry name" value="p450"/>
    <property type="match status" value="1"/>
</dbReference>
<keyword evidence="12" id="KW-1185">Reference proteome</keyword>
<keyword evidence="5" id="KW-1133">Transmembrane helix</keyword>
<dbReference type="PANTHER" id="PTHR47947">
    <property type="entry name" value="CYTOCHROME P450 82C3-RELATED"/>
    <property type="match status" value="1"/>
</dbReference>